<keyword evidence="1" id="KW-0472">Membrane</keyword>
<accession>A0A098TIL0</accession>
<proteinExistence type="predicted"/>
<organism evidence="2 3">
    <name type="scientific">Neosynechococcus sphagnicola sy1</name>
    <dbReference type="NCBI Taxonomy" id="1497020"/>
    <lineage>
        <taxon>Bacteria</taxon>
        <taxon>Bacillati</taxon>
        <taxon>Cyanobacteriota</taxon>
        <taxon>Cyanophyceae</taxon>
        <taxon>Neosynechococcales</taxon>
        <taxon>Neosynechococcaceae</taxon>
        <taxon>Neosynechococcus</taxon>
    </lineage>
</organism>
<evidence type="ECO:0000313" key="2">
    <source>
        <dbReference type="EMBL" id="KGF71866.1"/>
    </source>
</evidence>
<dbReference type="OrthoDB" id="532853at2"/>
<gene>
    <name evidence="2" type="ORF">DO97_14595</name>
</gene>
<dbReference type="EMBL" id="JJML01000046">
    <property type="protein sequence ID" value="KGF71866.1"/>
    <property type="molecule type" value="Genomic_DNA"/>
</dbReference>
<comment type="caution">
    <text evidence="2">The sequence shown here is derived from an EMBL/GenBank/DDBJ whole genome shotgun (WGS) entry which is preliminary data.</text>
</comment>
<dbReference type="Proteomes" id="UP000030170">
    <property type="component" value="Unassembled WGS sequence"/>
</dbReference>
<dbReference type="STRING" id="1497020.DO97_14595"/>
<protein>
    <submittedName>
        <fullName evidence="2">Uncharacterized protein</fullName>
    </submittedName>
</protein>
<keyword evidence="3" id="KW-1185">Reference proteome</keyword>
<feature type="transmembrane region" description="Helical" evidence="1">
    <location>
        <begin position="35"/>
        <end position="54"/>
    </location>
</feature>
<keyword evidence="1" id="KW-0812">Transmembrane</keyword>
<name>A0A098TIL0_9CYAN</name>
<evidence type="ECO:0000313" key="3">
    <source>
        <dbReference type="Proteomes" id="UP000030170"/>
    </source>
</evidence>
<dbReference type="AlphaFoldDB" id="A0A098TIL0"/>
<evidence type="ECO:0000256" key="1">
    <source>
        <dbReference type="SAM" id="Phobius"/>
    </source>
</evidence>
<keyword evidence="1" id="KW-1133">Transmembrane helix</keyword>
<sequence>MNLFLSHLPWELLNTPSGNFNQDIMGDFQKSFNHFVQSGQVWALMIGIFVGYLFKSLTSF</sequence>
<reference evidence="2 3" key="1">
    <citation type="journal article" date="2014" name="Mol. Ecol.">
        <title>Evolution of Synechococcus.</title>
        <authorList>
            <person name="Dvorak P."/>
            <person name="Casamatta D."/>
            <person name="Hasler P."/>
            <person name="Poulickova A."/>
            <person name="Ondrej V."/>
            <person name="Sanges R."/>
        </authorList>
    </citation>
    <scope>NUCLEOTIDE SEQUENCE [LARGE SCALE GENOMIC DNA]</scope>
    <source>
        <strain evidence="2 3">CAUP A 1101</strain>
    </source>
</reference>